<dbReference type="RefSeq" id="WP_358475311.1">
    <property type="nucleotide sequence ID" value="NZ_JBEZAE010000036.1"/>
</dbReference>
<evidence type="ECO:0000256" key="2">
    <source>
        <dbReference type="SAM" id="Coils"/>
    </source>
</evidence>
<dbReference type="InterPro" id="IPR016032">
    <property type="entry name" value="Sig_transdc_resp-reg_C-effctor"/>
</dbReference>
<sequence>MSRNAAVARTGSEQALAVYQQLRARPGTAFDEVADRLELTAEERERARDELVSLGLTAPSEPVTQPPSAPAAPTEPAAPSHTAASSGPAAPAPAASIVVDPDVALLRLLRRERDRLQERLAATSRAHTALEALAGPFLRAGATPRGEIEVEIVADPERVRRSLADLTDSVRTAAHFMHTGSVRREELPGELAQDRLWAERGVRIRAMYSRRAASVPEMAQHLEERAALGVEVRFASVVPMNMVLADENFALLPTDPHDLSSAAILARGPGLVRSYLALYEYCWTAAAPYGEEEETEKGGDGLSEQQRAALLMLASGIKDEQIAKNLGVSLRTVSRLLSEVMQELGAASRFEAGVKASRLGLLDGEAP</sequence>
<evidence type="ECO:0000256" key="1">
    <source>
        <dbReference type="ARBA" id="ARBA00023125"/>
    </source>
</evidence>
<feature type="coiled-coil region" evidence="2">
    <location>
        <begin position="106"/>
        <end position="133"/>
    </location>
</feature>
<dbReference type="Proteomes" id="UP001551329">
    <property type="component" value="Unassembled WGS sequence"/>
</dbReference>
<dbReference type="EMBL" id="JBEZAE010000036">
    <property type="protein sequence ID" value="MEU7075257.1"/>
    <property type="molecule type" value="Genomic_DNA"/>
</dbReference>
<evidence type="ECO:0000313" key="6">
    <source>
        <dbReference type="Proteomes" id="UP001551329"/>
    </source>
</evidence>
<dbReference type="InterPro" id="IPR000792">
    <property type="entry name" value="Tscrpt_reg_LuxR_C"/>
</dbReference>
<feature type="compositionally biased region" description="Low complexity" evidence="3">
    <location>
        <begin position="71"/>
        <end position="94"/>
    </location>
</feature>
<dbReference type="InterPro" id="IPR039420">
    <property type="entry name" value="WalR-like"/>
</dbReference>
<dbReference type="CDD" id="cd06170">
    <property type="entry name" value="LuxR_C_like"/>
    <property type="match status" value="1"/>
</dbReference>
<dbReference type="PROSITE" id="PS50043">
    <property type="entry name" value="HTH_LUXR_2"/>
    <property type="match status" value="1"/>
</dbReference>
<dbReference type="Pfam" id="PF00196">
    <property type="entry name" value="GerE"/>
    <property type="match status" value="1"/>
</dbReference>
<comment type="caution">
    <text evidence="5">The sequence shown here is derived from an EMBL/GenBank/DDBJ whole genome shotgun (WGS) entry which is preliminary data.</text>
</comment>
<accession>A0ABV3CKF1</accession>
<evidence type="ECO:0000259" key="4">
    <source>
        <dbReference type="PROSITE" id="PS50043"/>
    </source>
</evidence>
<keyword evidence="2" id="KW-0175">Coiled coil</keyword>
<gene>
    <name evidence="5" type="ORF">AB0A88_34785</name>
</gene>
<keyword evidence="1" id="KW-0238">DNA-binding</keyword>
<dbReference type="SUPFAM" id="SSF46894">
    <property type="entry name" value="C-terminal effector domain of the bipartite response regulators"/>
    <property type="match status" value="1"/>
</dbReference>
<evidence type="ECO:0000313" key="5">
    <source>
        <dbReference type="EMBL" id="MEU7075257.1"/>
    </source>
</evidence>
<feature type="compositionally biased region" description="Basic and acidic residues" evidence="3">
    <location>
        <begin position="41"/>
        <end position="51"/>
    </location>
</feature>
<reference evidence="5 6" key="1">
    <citation type="submission" date="2024-06" db="EMBL/GenBank/DDBJ databases">
        <title>The Natural Products Discovery Center: Release of the First 8490 Sequenced Strains for Exploring Actinobacteria Biosynthetic Diversity.</title>
        <authorList>
            <person name="Kalkreuter E."/>
            <person name="Kautsar S.A."/>
            <person name="Yang D."/>
            <person name="Bader C.D."/>
            <person name="Teijaro C.N."/>
            <person name="Fluegel L."/>
            <person name="Davis C.M."/>
            <person name="Simpson J.R."/>
            <person name="Lauterbach L."/>
            <person name="Steele A.D."/>
            <person name="Gui C."/>
            <person name="Meng S."/>
            <person name="Li G."/>
            <person name="Viehrig K."/>
            <person name="Ye F."/>
            <person name="Su P."/>
            <person name="Kiefer A.F."/>
            <person name="Nichols A."/>
            <person name="Cepeda A.J."/>
            <person name="Yan W."/>
            <person name="Fan B."/>
            <person name="Jiang Y."/>
            <person name="Adhikari A."/>
            <person name="Zheng C.-J."/>
            <person name="Schuster L."/>
            <person name="Cowan T.M."/>
            <person name="Smanski M.J."/>
            <person name="Chevrette M.G."/>
            <person name="De Carvalho L.P.S."/>
            <person name="Shen B."/>
        </authorList>
    </citation>
    <scope>NUCLEOTIDE SEQUENCE [LARGE SCALE GENOMIC DNA]</scope>
    <source>
        <strain evidence="5 6">NPDC045974</strain>
    </source>
</reference>
<name>A0ABV3CKF1_9ACTN</name>
<protein>
    <submittedName>
        <fullName evidence="5">Helix-turn-helix domain-containing protein</fullName>
    </submittedName>
</protein>
<proteinExistence type="predicted"/>
<dbReference type="SMART" id="SM00421">
    <property type="entry name" value="HTH_LUXR"/>
    <property type="match status" value="1"/>
</dbReference>
<dbReference type="PANTHER" id="PTHR43214">
    <property type="entry name" value="TWO-COMPONENT RESPONSE REGULATOR"/>
    <property type="match status" value="1"/>
</dbReference>
<organism evidence="5 6">
    <name type="scientific">Streptomyces narbonensis</name>
    <dbReference type="NCBI Taxonomy" id="67333"/>
    <lineage>
        <taxon>Bacteria</taxon>
        <taxon>Bacillati</taxon>
        <taxon>Actinomycetota</taxon>
        <taxon>Actinomycetes</taxon>
        <taxon>Kitasatosporales</taxon>
        <taxon>Streptomycetaceae</taxon>
        <taxon>Streptomyces</taxon>
    </lineage>
</organism>
<evidence type="ECO:0000256" key="3">
    <source>
        <dbReference type="SAM" id="MobiDB-lite"/>
    </source>
</evidence>
<dbReference type="InterPro" id="IPR036388">
    <property type="entry name" value="WH-like_DNA-bd_sf"/>
</dbReference>
<dbReference type="PRINTS" id="PR00038">
    <property type="entry name" value="HTHLUXR"/>
</dbReference>
<feature type="region of interest" description="Disordered" evidence="3">
    <location>
        <begin position="41"/>
        <end position="94"/>
    </location>
</feature>
<dbReference type="Gene3D" id="1.10.10.10">
    <property type="entry name" value="Winged helix-like DNA-binding domain superfamily/Winged helix DNA-binding domain"/>
    <property type="match status" value="1"/>
</dbReference>
<keyword evidence="6" id="KW-1185">Reference proteome</keyword>
<feature type="domain" description="HTH luxR-type" evidence="4">
    <location>
        <begin position="295"/>
        <end position="360"/>
    </location>
</feature>